<sequence length="59" mass="6533">MAHIIDTPRIPCPRCARHGREPVTGMWRWAMPDEGEGTEPTCVTCGFHAGFSEPTPIPE</sequence>
<evidence type="ECO:0000313" key="1">
    <source>
        <dbReference type="EMBL" id="PRW62129.1"/>
    </source>
</evidence>
<reference evidence="1 2" key="1">
    <citation type="submission" date="2018-03" db="EMBL/GenBank/DDBJ databases">
        <title>Actinopolyspora mortivallis from Sahara, screening for active biomolecules.</title>
        <authorList>
            <person name="Selama O."/>
            <person name="Wellington E.M.H."/>
            <person name="Hacene H."/>
        </authorList>
    </citation>
    <scope>NUCLEOTIDE SEQUENCE [LARGE SCALE GENOMIC DNA]</scope>
    <source>
        <strain evidence="1 2">M5A</strain>
    </source>
</reference>
<gene>
    <name evidence="1" type="ORF">CEP50_17210</name>
</gene>
<proteinExistence type="predicted"/>
<dbReference type="EMBL" id="PVSR01000041">
    <property type="protein sequence ID" value="PRW62129.1"/>
    <property type="molecule type" value="Genomic_DNA"/>
</dbReference>
<keyword evidence="2" id="KW-1185">Reference proteome</keyword>
<dbReference type="AlphaFoldDB" id="A0A2T0GSQ3"/>
<dbReference type="InParanoid" id="A0A2T0GSQ3"/>
<accession>A0A2T0GSQ3</accession>
<comment type="caution">
    <text evidence="1">The sequence shown here is derived from an EMBL/GenBank/DDBJ whole genome shotgun (WGS) entry which is preliminary data.</text>
</comment>
<name>A0A2T0GSQ3_ACTMO</name>
<protein>
    <submittedName>
        <fullName evidence="1">Uncharacterized protein</fullName>
    </submittedName>
</protein>
<dbReference type="RefSeq" id="WP_106114968.1">
    <property type="nucleotide sequence ID" value="NZ_PVSR01000041.1"/>
</dbReference>
<dbReference type="Proteomes" id="UP000239352">
    <property type="component" value="Unassembled WGS sequence"/>
</dbReference>
<organism evidence="1 2">
    <name type="scientific">Actinopolyspora mortivallis</name>
    <dbReference type="NCBI Taxonomy" id="33906"/>
    <lineage>
        <taxon>Bacteria</taxon>
        <taxon>Bacillati</taxon>
        <taxon>Actinomycetota</taxon>
        <taxon>Actinomycetes</taxon>
        <taxon>Actinopolysporales</taxon>
        <taxon>Actinopolysporaceae</taxon>
        <taxon>Actinopolyspora</taxon>
    </lineage>
</organism>
<evidence type="ECO:0000313" key="2">
    <source>
        <dbReference type="Proteomes" id="UP000239352"/>
    </source>
</evidence>